<dbReference type="Proteomes" id="UP001500837">
    <property type="component" value="Unassembled WGS sequence"/>
</dbReference>
<reference evidence="1 2" key="1">
    <citation type="journal article" date="2019" name="Int. J. Syst. Evol. Microbiol.">
        <title>The Global Catalogue of Microorganisms (GCM) 10K type strain sequencing project: providing services to taxonomists for standard genome sequencing and annotation.</title>
        <authorList>
            <consortium name="The Broad Institute Genomics Platform"/>
            <consortium name="The Broad Institute Genome Sequencing Center for Infectious Disease"/>
            <person name="Wu L."/>
            <person name="Ma J."/>
        </authorList>
    </citation>
    <scope>NUCLEOTIDE SEQUENCE [LARGE SCALE GENOMIC DNA]</scope>
    <source>
        <strain evidence="1 2">JCM 16330</strain>
    </source>
</reference>
<keyword evidence="2" id="KW-1185">Reference proteome</keyword>
<proteinExistence type="predicted"/>
<organism evidence="1 2">
    <name type="scientific">Halarchaeum salinum</name>
    <dbReference type="NCBI Taxonomy" id="489912"/>
    <lineage>
        <taxon>Archaea</taxon>
        <taxon>Methanobacteriati</taxon>
        <taxon>Methanobacteriota</taxon>
        <taxon>Stenosarchaea group</taxon>
        <taxon>Halobacteria</taxon>
        <taxon>Halobacteriales</taxon>
        <taxon>Halobacteriaceae</taxon>
    </lineage>
</organism>
<dbReference type="AlphaFoldDB" id="A0AAV3S4I0"/>
<evidence type="ECO:0000313" key="1">
    <source>
        <dbReference type="EMBL" id="GAA0295550.1"/>
    </source>
</evidence>
<comment type="caution">
    <text evidence="1">The sequence shown here is derived from an EMBL/GenBank/DDBJ whole genome shotgun (WGS) entry which is preliminary data.</text>
</comment>
<gene>
    <name evidence="1" type="ORF">GCM10009066_07580</name>
</gene>
<dbReference type="EMBL" id="BAAABL010000033">
    <property type="protein sequence ID" value="GAA0295550.1"/>
    <property type="molecule type" value="Genomic_DNA"/>
</dbReference>
<sequence length="67" mass="7201">MHALDGLDDGAPIGVRDVHQHPVDVEYDGVDLHVPTSVAARQRGFYLVRATYSVSGPTIRRETGTAG</sequence>
<accession>A0AAV3S4I0</accession>
<protein>
    <submittedName>
        <fullName evidence="1">Uncharacterized protein</fullName>
    </submittedName>
</protein>
<evidence type="ECO:0000313" key="2">
    <source>
        <dbReference type="Proteomes" id="UP001500837"/>
    </source>
</evidence>
<name>A0AAV3S4I0_9EURY</name>